<evidence type="ECO:0000256" key="2">
    <source>
        <dbReference type="SAM" id="MobiDB-lite"/>
    </source>
</evidence>
<dbReference type="GO" id="GO:0008270">
    <property type="term" value="F:zinc ion binding"/>
    <property type="evidence" value="ECO:0007669"/>
    <property type="project" value="UniProtKB-KW"/>
</dbReference>
<dbReference type="Gene3D" id="3.30.160.60">
    <property type="entry name" value="Classic Zinc Finger"/>
    <property type="match status" value="1"/>
</dbReference>
<evidence type="ECO:0000313" key="4">
    <source>
        <dbReference type="EMBL" id="RYO65121.1"/>
    </source>
</evidence>
<feature type="domain" description="C2H2-type" evidence="3">
    <location>
        <begin position="187"/>
        <end position="218"/>
    </location>
</feature>
<gene>
    <name evidence="4" type="ORF">AA0113_g5458</name>
</gene>
<dbReference type="PANTHER" id="PTHR36167:SF3">
    <property type="entry name" value="C2H2 FINGER DOMAIN TRANSCRIPTION FACTOR (EUROFUNG)-RELATED"/>
    <property type="match status" value="1"/>
</dbReference>
<dbReference type="PROSITE" id="PS50157">
    <property type="entry name" value="ZINC_FINGER_C2H2_2"/>
    <property type="match status" value="1"/>
</dbReference>
<keyword evidence="5" id="KW-1185">Reference proteome</keyword>
<accession>A0A4Q4S5B3</accession>
<dbReference type="EMBL" id="PEJP01000019">
    <property type="protein sequence ID" value="RYO65121.1"/>
    <property type="molecule type" value="Genomic_DNA"/>
</dbReference>
<feature type="compositionally biased region" description="Polar residues" evidence="2">
    <location>
        <begin position="76"/>
        <end position="94"/>
    </location>
</feature>
<dbReference type="GO" id="GO:0006355">
    <property type="term" value="P:regulation of DNA-templated transcription"/>
    <property type="evidence" value="ECO:0007669"/>
    <property type="project" value="InterPro"/>
</dbReference>
<dbReference type="InterPro" id="IPR013087">
    <property type="entry name" value="Znf_C2H2_type"/>
</dbReference>
<feature type="region of interest" description="Disordered" evidence="2">
    <location>
        <begin position="233"/>
        <end position="333"/>
    </location>
</feature>
<evidence type="ECO:0000259" key="3">
    <source>
        <dbReference type="PROSITE" id="PS50157"/>
    </source>
</evidence>
<dbReference type="InterPro" id="IPR039327">
    <property type="entry name" value="CON7-like"/>
</dbReference>
<keyword evidence="1" id="KW-0479">Metal-binding</keyword>
<feature type="compositionally biased region" description="Low complexity" evidence="2">
    <location>
        <begin position="58"/>
        <end position="75"/>
    </location>
</feature>
<proteinExistence type="predicted"/>
<keyword evidence="1" id="KW-0862">Zinc</keyword>
<name>A0A4Q4S5B3_9PLEO</name>
<evidence type="ECO:0000256" key="1">
    <source>
        <dbReference type="PROSITE-ProRule" id="PRU00042"/>
    </source>
</evidence>
<dbReference type="OrthoDB" id="1939603at2759"/>
<dbReference type="Proteomes" id="UP000293823">
    <property type="component" value="Unassembled WGS sequence"/>
</dbReference>
<reference evidence="5" key="1">
    <citation type="journal article" date="2019" name="bioRxiv">
        <title>Genomics, evolutionary history and diagnostics of the Alternaria alternata species group including apple and Asian pear pathotypes.</title>
        <authorList>
            <person name="Armitage A.D."/>
            <person name="Cockerton H.M."/>
            <person name="Sreenivasaprasad S."/>
            <person name="Woodhall J.W."/>
            <person name="Lane C.R."/>
            <person name="Harrison R.J."/>
            <person name="Clarkson J.P."/>
        </authorList>
    </citation>
    <scope>NUCLEOTIDE SEQUENCE [LARGE SCALE GENOMIC DNA]</scope>
    <source>
        <strain evidence="5">RGR 97.0016</strain>
    </source>
</reference>
<dbReference type="PROSITE" id="PS00028">
    <property type="entry name" value="ZINC_FINGER_C2H2_1"/>
    <property type="match status" value="1"/>
</dbReference>
<feature type="compositionally biased region" description="Pro residues" evidence="2">
    <location>
        <begin position="277"/>
        <end position="286"/>
    </location>
</feature>
<sequence>MDARQADYPQSDQASAAQYPPPGPDPRSSNLTPNSDYSLNPSSARSGSFPEYIQRSYQPGAQGQAPGGMAQQQNPSIAAQTSPTYASHQQQYSPYTPHHDMQHYPGQPQTPMGYASRPEWAGHYPQPGMHYGHPATSGPPAPAMVSPVQRPPTGGHPLSTVYSFVPIPGAQQHKRPRRRYEEIERMYKCGWNGCEKAYGTLNHLNAHVTMQSHGQKRTPEEFKEIRKEWKAKKKEEEAARKADEERHRADVQQRAHEGGAPEAPVYGQMRQAVGVPGQPPQHPQLPPIGYQPAASGNSTAPQYGTQSPGLPEGMAHYPQSPYGQNPQMYQQSH</sequence>
<feature type="region of interest" description="Disordered" evidence="2">
    <location>
        <begin position="1"/>
        <end position="139"/>
    </location>
</feature>
<dbReference type="PANTHER" id="PTHR36167">
    <property type="entry name" value="C2H2 FINGER DOMAIN TRANSCRIPTION FACTOR (EUROFUNG)-RELATED"/>
    <property type="match status" value="1"/>
</dbReference>
<feature type="compositionally biased region" description="Polar residues" evidence="2">
    <location>
        <begin position="321"/>
        <end position="333"/>
    </location>
</feature>
<organism evidence="4 5">
    <name type="scientific">Alternaria arborescens</name>
    <dbReference type="NCBI Taxonomy" id="156630"/>
    <lineage>
        <taxon>Eukaryota</taxon>
        <taxon>Fungi</taxon>
        <taxon>Dikarya</taxon>
        <taxon>Ascomycota</taxon>
        <taxon>Pezizomycotina</taxon>
        <taxon>Dothideomycetes</taxon>
        <taxon>Pleosporomycetidae</taxon>
        <taxon>Pleosporales</taxon>
        <taxon>Pleosporineae</taxon>
        <taxon>Pleosporaceae</taxon>
        <taxon>Alternaria</taxon>
        <taxon>Alternaria sect. Alternaria</taxon>
    </lineage>
</organism>
<evidence type="ECO:0000313" key="5">
    <source>
        <dbReference type="Proteomes" id="UP000293823"/>
    </source>
</evidence>
<keyword evidence="1" id="KW-0863">Zinc-finger</keyword>
<feature type="compositionally biased region" description="Polar residues" evidence="2">
    <location>
        <begin position="294"/>
        <end position="308"/>
    </location>
</feature>
<protein>
    <recommendedName>
        <fullName evidence="3">C2H2-type domain-containing protein</fullName>
    </recommendedName>
</protein>
<comment type="caution">
    <text evidence="4">The sequence shown here is derived from an EMBL/GenBank/DDBJ whole genome shotgun (WGS) entry which is preliminary data.</text>
</comment>
<feature type="compositionally biased region" description="Polar residues" evidence="2">
    <location>
        <begin position="27"/>
        <end position="46"/>
    </location>
</feature>
<feature type="compositionally biased region" description="Basic and acidic residues" evidence="2">
    <location>
        <begin position="233"/>
        <end position="259"/>
    </location>
</feature>
<dbReference type="AlphaFoldDB" id="A0A4Q4S5B3"/>